<dbReference type="Proteomes" id="UP001148786">
    <property type="component" value="Unassembled WGS sequence"/>
</dbReference>
<dbReference type="Pfam" id="PF23096">
    <property type="entry name" value="HEAT_PSME4"/>
    <property type="match status" value="1"/>
</dbReference>
<feature type="domain" description="Proteasome activator complex subunit 4-like HEAT repeat-like" evidence="3">
    <location>
        <begin position="1230"/>
        <end position="1350"/>
    </location>
</feature>
<dbReference type="GO" id="GO:0010499">
    <property type="term" value="P:proteasomal ubiquitin-independent protein catabolic process"/>
    <property type="evidence" value="ECO:0007669"/>
    <property type="project" value="TreeGrafter"/>
</dbReference>
<dbReference type="GO" id="GO:0005829">
    <property type="term" value="C:cytosol"/>
    <property type="evidence" value="ECO:0007669"/>
    <property type="project" value="TreeGrafter"/>
</dbReference>
<evidence type="ECO:0000259" key="3">
    <source>
        <dbReference type="Pfam" id="PF23096"/>
    </source>
</evidence>
<dbReference type="GO" id="GO:0016607">
    <property type="term" value="C:nuclear speck"/>
    <property type="evidence" value="ECO:0007669"/>
    <property type="project" value="UniProtKB-SubCell"/>
</dbReference>
<dbReference type="InterPro" id="IPR035309">
    <property type="entry name" value="PSME4"/>
</dbReference>
<name>A0A9W8K4P2_9AGAR</name>
<dbReference type="PANTHER" id="PTHR32170:SF3">
    <property type="entry name" value="PROTEASOME ACTIVATOR COMPLEX SUBUNIT 4"/>
    <property type="match status" value="1"/>
</dbReference>
<organism evidence="4 5">
    <name type="scientific">Agrocybe chaxingu</name>
    <dbReference type="NCBI Taxonomy" id="84603"/>
    <lineage>
        <taxon>Eukaryota</taxon>
        <taxon>Fungi</taxon>
        <taxon>Dikarya</taxon>
        <taxon>Basidiomycota</taxon>
        <taxon>Agaricomycotina</taxon>
        <taxon>Agaricomycetes</taxon>
        <taxon>Agaricomycetidae</taxon>
        <taxon>Agaricales</taxon>
        <taxon>Agaricineae</taxon>
        <taxon>Strophariaceae</taxon>
        <taxon>Agrocybe</taxon>
    </lineage>
</organism>
<comment type="caution">
    <text evidence="4">The sequence shown here is derived from an EMBL/GenBank/DDBJ whole genome shotgun (WGS) entry which is preliminary data.</text>
</comment>
<dbReference type="InterPro" id="IPR016024">
    <property type="entry name" value="ARM-type_fold"/>
</dbReference>
<dbReference type="EMBL" id="JANKHO010000136">
    <property type="protein sequence ID" value="KAJ3514607.1"/>
    <property type="molecule type" value="Genomic_DNA"/>
</dbReference>
<dbReference type="PANTHER" id="PTHR32170">
    <property type="entry name" value="PROTEASOME ACTIVATOR COMPLEX SUBUNIT 4"/>
    <property type="match status" value="1"/>
</dbReference>
<keyword evidence="5" id="KW-1185">Reference proteome</keyword>
<dbReference type="Gene3D" id="1.25.10.10">
    <property type="entry name" value="Leucine-rich Repeat Variant"/>
    <property type="match status" value="1"/>
</dbReference>
<comment type="subcellular location">
    <subcellularLocation>
        <location evidence="1">Nucleus speckle</location>
    </subcellularLocation>
</comment>
<dbReference type="InterPro" id="IPR032430">
    <property type="entry name" value="Blm10_mid"/>
</dbReference>
<gene>
    <name evidence="4" type="ORF">NLJ89_g2276</name>
</gene>
<dbReference type="GO" id="GO:0016504">
    <property type="term" value="F:peptidase activator activity"/>
    <property type="evidence" value="ECO:0007669"/>
    <property type="project" value="InterPro"/>
</dbReference>
<accession>A0A9W8K4P2</accession>
<sequence>MAALIAEIHSLQASLKLTQALLQSHVNDLALMDDDELSIGESPGEVADVSASDRQRASLQTYLNSLPYECESIEEMQTRLEEIVEKLYITAKSKNWLVLSTWDGMLQCWLLMRYPMQKTTRAKLVRFYYELCLLPGVEPRILRNWADMLSRLLSNKPGLRRKLEATDLELPWQPLWRNLQKELWPKSSLDDSSRNLINILLYVAEVCKRYYPATEIPAMLDTFLPMLTKETVLTMVPVLTSFLPPTHAHLYLPALFKIWEAFNSGVIDDRLLELCGDLSEEHVSGTAGDAGPDGGAPWKDVGIWTDAQWKTIVGKGLGSMNLLDKGSMRIKKTINRIHALAKILVYSMRSDGEVRAMTPPNPSARGHILPQQKGYYAGSKAVDSLDRLITSIESFFHPSNTGAWTLSLTTFIQRLGSEFTKRWKEEELSTCKTPMTHRLTPAIRRALVTILKTPALLAMFSKDPISMSYAQGALRSLALLEPSFIMPELLERAYGGLEVVNETHRTTAVLSMLSGISRPLVSEQIWLGGQKHIVPLLELCIPGIDLNDPVKTVCATMFIVSVVQHIRIGDLSQSGMSFSGDEPDDRMDIDDVDHLPEGTDVGDVPHLSRAEERSLVRDSTASFADWVVSLFRRVFSLYENLPEEGGRKNTTGGKQEESVLKSIKSMMDVICLHLSDQLFDLVLNLVYDYATTNAKSNAVRAFGQLVACLARVRPDKTMAKFLPYCVAQIEDELKHGASSVRTTSTHAAVPSDTTLHWNMAILRGCLGYGGSALLAHKPQIIGLLGLLVEKTKSERGYTGTGRLITRILGTIGGVYPLNTRFVNTKEWEDPSFGKTHNTQWGRLYEPQDVVVEWHVPNDEEVAMVLDIIEQIAKPALQKVSTLVETSGAWNNVARNDFCRFLHACRAVWGGLPTFIKEQQKEVVNPCLNVDLELPELLVAHFDVKSGFTLTDPNDQRYQRVFRGRQQFADVVLHAAATFRKTTNGEDHIDAVIGVTRAIDTYLLSYGMNRGDYDSMQKNYAQAREQAQAVLHSVTGYYVRSTRLILPSLFRALEKGNDPDRIKGALYILWNKGIAAYALADQAYHKAYLTSLLECQHEEKWRYVQMAARFLYYLLRRDVAPPPELAKFFLDQTTSPQPTIRVIVQKGIVKLLSFVKIRSFSRSKEELWLEEWQNPLTRQVAIGNPEEFLHTLQQPVDRDGKEGYLQSLATLWSQEPSKSGGTLDLRGENALFFKFLAKIFGDSGLDEILAVVDPLLFDSDKYKQRAGAEILCGVLRGAKHWPPGPSSKLWAWTTSRLNRIVAQIKPETLSFWEAVFQYQLHRRDPRRTKPLVDWILGLPLEFNEDSAFEMTKPLCLFGILVDAMGIYFNPRAGPYVKLLFENTNSGYAEMRQHVCQGLYVTLGNQWQPWYPSIKAFLAACEEQHDPLRIKDAPYMGYVIDTMEKLPKWREERLPPPRVNQSEYDKVGLTLLQWLWVSAHSATASTMFPYAVTMMPEILRMSELNDSSELQAYSSAVLYILSAVTPPVEYIEVILDNFVVAIKSSTSWRIRLHALPALVVFFYRNLLSISQDGVTEVMDVLVECLSDENIEVREMASKVFSGVVRCSQRQSIIP</sequence>
<evidence type="ECO:0000313" key="4">
    <source>
        <dbReference type="EMBL" id="KAJ3514607.1"/>
    </source>
</evidence>
<evidence type="ECO:0000313" key="5">
    <source>
        <dbReference type="Proteomes" id="UP001148786"/>
    </source>
</evidence>
<proteinExistence type="predicted"/>
<dbReference type="SUPFAM" id="SSF48371">
    <property type="entry name" value="ARM repeat"/>
    <property type="match status" value="2"/>
</dbReference>
<dbReference type="InterPro" id="IPR011989">
    <property type="entry name" value="ARM-like"/>
</dbReference>
<dbReference type="Pfam" id="PF16507">
    <property type="entry name" value="HEAT_PSME4_mid"/>
    <property type="match status" value="1"/>
</dbReference>
<reference evidence="4" key="1">
    <citation type="submission" date="2022-07" db="EMBL/GenBank/DDBJ databases">
        <title>Genome Sequence of Agrocybe chaxingu.</title>
        <authorList>
            <person name="Buettner E."/>
        </authorList>
    </citation>
    <scope>NUCLEOTIDE SEQUENCE</scope>
    <source>
        <strain evidence="4">MP-N11</strain>
    </source>
</reference>
<protein>
    <recommendedName>
        <fullName evidence="6">ARM repeat-containing protein</fullName>
    </recommendedName>
</protein>
<dbReference type="InterPro" id="IPR055455">
    <property type="entry name" value="HEAT_PSME4"/>
</dbReference>
<dbReference type="OrthoDB" id="17907at2759"/>
<evidence type="ECO:0000256" key="1">
    <source>
        <dbReference type="ARBA" id="ARBA00004324"/>
    </source>
</evidence>
<evidence type="ECO:0000259" key="2">
    <source>
        <dbReference type="Pfam" id="PF16507"/>
    </source>
</evidence>
<evidence type="ECO:0008006" key="6">
    <source>
        <dbReference type="Google" id="ProtNLM"/>
    </source>
</evidence>
<feature type="domain" description="Proteasome activator Blm10 middle HEAT repeats region" evidence="2">
    <location>
        <begin position="385"/>
        <end position="914"/>
    </location>
</feature>
<dbReference type="GO" id="GO:0070628">
    <property type="term" value="F:proteasome binding"/>
    <property type="evidence" value="ECO:0007669"/>
    <property type="project" value="InterPro"/>
</dbReference>